<dbReference type="AlphaFoldDB" id="A0A4V6A4K1"/>
<organism evidence="2 3">
    <name type="scientific">Steinernema carpocapsae</name>
    <name type="common">Entomopathogenic nematode</name>
    <dbReference type="NCBI Taxonomy" id="34508"/>
    <lineage>
        <taxon>Eukaryota</taxon>
        <taxon>Metazoa</taxon>
        <taxon>Ecdysozoa</taxon>
        <taxon>Nematoda</taxon>
        <taxon>Chromadorea</taxon>
        <taxon>Rhabditida</taxon>
        <taxon>Tylenchina</taxon>
        <taxon>Panagrolaimomorpha</taxon>
        <taxon>Strongyloidoidea</taxon>
        <taxon>Steinernematidae</taxon>
        <taxon>Steinernema</taxon>
    </lineage>
</organism>
<dbReference type="Proteomes" id="UP000298663">
    <property type="component" value="Unassembled WGS sequence"/>
</dbReference>
<comment type="caution">
    <text evidence="2">The sequence shown here is derived from an EMBL/GenBank/DDBJ whole genome shotgun (WGS) entry which is preliminary data.</text>
</comment>
<evidence type="ECO:0000256" key="1">
    <source>
        <dbReference type="SAM" id="MobiDB-lite"/>
    </source>
</evidence>
<keyword evidence="3" id="KW-1185">Reference proteome</keyword>
<reference evidence="2 3" key="2">
    <citation type="journal article" date="2019" name="G3 (Bethesda)">
        <title>Hybrid Assembly of the Genome of the Entomopathogenic Nematode Steinernema carpocapsae Identifies the X-Chromosome.</title>
        <authorList>
            <person name="Serra L."/>
            <person name="Macchietto M."/>
            <person name="Macias-Munoz A."/>
            <person name="McGill C.J."/>
            <person name="Rodriguez I.M."/>
            <person name="Rodriguez B."/>
            <person name="Murad R."/>
            <person name="Mortazavi A."/>
        </authorList>
    </citation>
    <scope>NUCLEOTIDE SEQUENCE [LARGE SCALE GENOMIC DNA]</scope>
    <source>
        <strain evidence="2 3">ALL</strain>
    </source>
</reference>
<sequence>MLFKFDQSLKVEANGKCLIRNKRPSMEFFKAAIGFIQYRDHPARLHLNSTEVKIADRRPLNASIVAWPKSGHPVGWIVTLEIERAMAVRFNENPKEYFVNLKNRTKWKVPFEQEYYDPKVFPEFDQYASFEERKRKRQSELSVVGPATNSKYR</sequence>
<proteinExistence type="predicted"/>
<protein>
    <submittedName>
        <fullName evidence="2">Uncharacterized protein</fullName>
    </submittedName>
</protein>
<gene>
    <name evidence="2" type="ORF">L596_011629</name>
</gene>
<accession>A0A4V6A4K1</accession>
<feature type="region of interest" description="Disordered" evidence="1">
    <location>
        <begin position="132"/>
        <end position="153"/>
    </location>
</feature>
<name>A0A4V6A4K1_STECR</name>
<evidence type="ECO:0000313" key="2">
    <source>
        <dbReference type="EMBL" id="TKR87185.1"/>
    </source>
</evidence>
<evidence type="ECO:0000313" key="3">
    <source>
        <dbReference type="Proteomes" id="UP000298663"/>
    </source>
</evidence>
<reference evidence="2 3" key="1">
    <citation type="journal article" date="2015" name="Genome Biol.">
        <title>Comparative genomics of Steinernema reveals deeply conserved gene regulatory networks.</title>
        <authorList>
            <person name="Dillman A.R."/>
            <person name="Macchietto M."/>
            <person name="Porter C.F."/>
            <person name="Rogers A."/>
            <person name="Williams B."/>
            <person name="Antoshechkin I."/>
            <person name="Lee M.M."/>
            <person name="Goodwin Z."/>
            <person name="Lu X."/>
            <person name="Lewis E.E."/>
            <person name="Goodrich-Blair H."/>
            <person name="Stock S.P."/>
            <person name="Adams B.J."/>
            <person name="Sternberg P.W."/>
            <person name="Mortazavi A."/>
        </authorList>
    </citation>
    <scope>NUCLEOTIDE SEQUENCE [LARGE SCALE GENOMIC DNA]</scope>
    <source>
        <strain evidence="2 3">ALL</strain>
    </source>
</reference>
<dbReference type="EMBL" id="AZBU02000003">
    <property type="protein sequence ID" value="TKR87185.1"/>
    <property type="molecule type" value="Genomic_DNA"/>
</dbReference>